<organism evidence="3 4">
    <name type="scientific">Xanthomonas theicola</name>
    <dbReference type="NCBI Taxonomy" id="56464"/>
    <lineage>
        <taxon>Bacteria</taxon>
        <taxon>Pseudomonadati</taxon>
        <taxon>Pseudomonadota</taxon>
        <taxon>Gammaproteobacteria</taxon>
        <taxon>Lysobacterales</taxon>
        <taxon>Lysobacteraceae</taxon>
        <taxon>Xanthomonas</taxon>
    </lineage>
</organism>
<proteinExistence type="predicted"/>
<dbReference type="RefSeq" id="WP_128420591.1">
    <property type="nucleotide sequence ID" value="NZ_CP049017.1"/>
</dbReference>
<feature type="transmembrane region" description="Helical" evidence="2">
    <location>
        <begin position="92"/>
        <end position="113"/>
    </location>
</feature>
<keyword evidence="4" id="KW-1185">Reference proteome</keyword>
<comment type="caution">
    <text evidence="3">The sequence shown here is derived from an EMBL/GenBank/DDBJ whole genome shotgun (WGS) entry which is preliminary data.</text>
</comment>
<evidence type="ECO:0000313" key="3">
    <source>
        <dbReference type="EMBL" id="PPT90542.1"/>
    </source>
</evidence>
<keyword evidence="2" id="KW-1133">Transmembrane helix</keyword>
<dbReference type="EMBL" id="MIGX01000053">
    <property type="protein sequence ID" value="PPT90542.1"/>
    <property type="molecule type" value="Genomic_DNA"/>
</dbReference>
<dbReference type="OrthoDB" id="6008404at2"/>
<feature type="compositionally biased region" description="Polar residues" evidence="1">
    <location>
        <begin position="204"/>
        <end position="214"/>
    </location>
</feature>
<sequence>MTRAADILDALSARELLHDRRTGLPSTWAHWICAQPAAPRRFVSGQVIAAMPQRAPALVSRLPALRAWQALRRLWWQGWDPAPYDQRWWRRIAALFSLVLHLLFALFLLWIAFVRWLPPRPDAGEAAGRVQVEFVGRGTPADTGGGAAAQDAATAAAQQAAAAVRARQAAAAAARAQAAARGAPASAQATAQAVSSPPPPDQPLQVTETAQPTSDFVLPPPSVPQPEPPPRAIVPPRVQVPVREVEVITAVPSVAQLRPREVPAPLLQQVPQIRLRDPAPTLRTPEAPPVRQIELPTPAAAAAPAADAVPSDAAASTPANAAAPVSAATQASTAAQGKAETRTLAGTGAAASGSQAPASGRGPAAVARDGGWATPQRGDDWGASARHRAGDAGAGASQRNGLFNGDGSVRVPGGEGQGKAPPRGAPGTETDSWSRDQIANAGQWLKRPPYDYKPTSFDKYWLPNATLLEEWVRRGIKAVNIPIPGTTSSISCVISILQVGGGCGITDPNRSEQPASARPPPQVPFKPGLQEDNGKVK</sequence>
<keyword evidence="2" id="KW-0812">Transmembrane</keyword>
<feature type="compositionally biased region" description="Low complexity" evidence="1">
    <location>
        <begin position="183"/>
        <end position="195"/>
    </location>
</feature>
<evidence type="ECO:0008006" key="5">
    <source>
        <dbReference type="Google" id="ProtNLM"/>
    </source>
</evidence>
<protein>
    <recommendedName>
        <fullName evidence="5">Transmembrane repetitive protein</fullName>
    </recommendedName>
</protein>
<feature type="compositionally biased region" description="Pro residues" evidence="1">
    <location>
        <begin position="218"/>
        <end position="233"/>
    </location>
</feature>
<feature type="region of interest" description="Disordered" evidence="1">
    <location>
        <begin position="505"/>
        <end position="537"/>
    </location>
</feature>
<dbReference type="AlphaFoldDB" id="A0A2S6ZE75"/>
<keyword evidence="2" id="KW-0472">Membrane</keyword>
<gene>
    <name evidence="3" type="ORF">XthCFBP4691_11750</name>
</gene>
<feature type="region of interest" description="Disordered" evidence="1">
    <location>
        <begin position="183"/>
        <end position="234"/>
    </location>
</feature>
<name>A0A2S6ZE75_9XANT</name>
<reference evidence="3 4" key="1">
    <citation type="submission" date="2016-08" db="EMBL/GenBank/DDBJ databases">
        <title>Evolution of the type three secretion system and type three effector repertoires in Xanthomonas.</title>
        <authorList>
            <person name="Merda D."/>
            <person name="Briand M."/>
            <person name="Bosis E."/>
            <person name="Rousseau C."/>
            <person name="Portier P."/>
            <person name="Jacques M.-A."/>
            <person name="Fischer-Le Saux M."/>
        </authorList>
    </citation>
    <scope>NUCLEOTIDE SEQUENCE [LARGE SCALE GENOMIC DNA]</scope>
    <source>
        <strain evidence="3 4">CFBP 4691</strain>
    </source>
</reference>
<accession>A0A2S6ZE75</accession>
<evidence type="ECO:0000256" key="2">
    <source>
        <dbReference type="SAM" id="Phobius"/>
    </source>
</evidence>
<evidence type="ECO:0000313" key="4">
    <source>
        <dbReference type="Proteomes" id="UP000239898"/>
    </source>
</evidence>
<dbReference type="Proteomes" id="UP000239898">
    <property type="component" value="Unassembled WGS sequence"/>
</dbReference>
<feature type="region of interest" description="Disordered" evidence="1">
    <location>
        <begin position="333"/>
        <end position="434"/>
    </location>
</feature>
<evidence type="ECO:0000256" key="1">
    <source>
        <dbReference type="SAM" id="MobiDB-lite"/>
    </source>
</evidence>
<feature type="compositionally biased region" description="Low complexity" evidence="1">
    <location>
        <begin position="345"/>
        <end position="365"/>
    </location>
</feature>